<gene>
    <name evidence="1" type="ordered locus">Mpal_1787</name>
</gene>
<reference evidence="1 2" key="1">
    <citation type="journal article" date="2015" name="Genome Announc.">
        <title>Complete Genome Sequence of Methanosphaerula palustris E1-9CT, a Hydrogenotrophic Methanogen Isolated from a Minerotrophic Fen Peatland.</title>
        <authorList>
            <person name="Cadillo-Quiroz H."/>
            <person name="Browne P."/>
            <person name="Kyrpides N."/>
            <person name="Woyke T."/>
            <person name="Goodwin L."/>
            <person name="Detter C."/>
            <person name="Yavitt J.B."/>
            <person name="Zinder S.H."/>
        </authorList>
    </citation>
    <scope>NUCLEOTIDE SEQUENCE [LARGE SCALE GENOMIC DNA]</scope>
    <source>
        <strain evidence="2">ATCC BAA-1556 / DSM 19958 / E1-9c</strain>
    </source>
</reference>
<dbReference type="EMBL" id="CP001338">
    <property type="protein sequence ID" value="ACL17094.1"/>
    <property type="molecule type" value="Genomic_DNA"/>
</dbReference>
<dbReference type="Proteomes" id="UP000002457">
    <property type="component" value="Chromosome"/>
</dbReference>
<dbReference type="HOGENOM" id="CLU_191925_0_0_2"/>
<protein>
    <submittedName>
        <fullName evidence="1">Uncharacterized protein</fullName>
    </submittedName>
</protein>
<dbReference type="eggNOG" id="arCOG03966">
    <property type="taxonomic scope" value="Archaea"/>
</dbReference>
<sequence>MSTTTVQLRSETKAKLDDLKLYPRETYDELIGRLADAAYDDESLSPEEIEAIRVSERDIEAGRVRSLREIMRDLGDDRAIRSLVE</sequence>
<dbReference type="GeneID" id="7270333"/>
<dbReference type="KEGG" id="mpl:Mpal_1787"/>
<dbReference type="InterPro" id="IPR055979">
    <property type="entry name" value="DUF7557"/>
</dbReference>
<keyword evidence="2" id="KW-1185">Reference proteome</keyword>
<evidence type="ECO:0000313" key="1">
    <source>
        <dbReference type="EMBL" id="ACL17094.1"/>
    </source>
</evidence>
<accession>B8GK23</accession>
<dbReference type="OrthoDB" id="7794at2157"/>
<evidence type="ECO:0000313" key="2">
    <source>
        <dbReference type="Proteomes" id="UP000002457"/>
    </source>
</evidence>
<organism evidence="1 2">
    <name type="scientific">Methanosphaerula palustris (strain ATCC BAA-1556 / DSM 19958 / E1-9c)</name>
    <dbReference type="NCBI Taxonomy" id="521011"/>
    <lineage>
        <taxon>Archaea</taxon>
        <taxon>Methanobacteriati</taxon>
        <taxon>Methanobacteriota</taxon>
        <taxon>Stenosarchaea group</taxon>
        <taxon>Methanomicrobia</taxon>
        <taxon>Methanomicrobiales</taxon>
        <taxon>Methanoregulaceae</taxon>
        <taxon>Methanosphaerula</taxon>
    </lineage>
</organism>
<dbReference type="AlphaFoldDB" id="B8GK23"/>
<name>B8GK23_METPE</name>
<proteinExistence type="predicted"/>
<dbReference type="RefSeq" id="WP_012618413.1">
    <property type="nucleotide sequence ID" value="NC_011832.1"/>
</dbReference>
<dbReference type="Pfam" id="PF24434">
    <property type="entry name" value="DUF7557"/>
    <property type="match status" value="1"/>
</dbReference>